<name>A0A146KU98_LYGHE</name>
<sequence length="108" mass="12278">IAEEIEIKPNVLYANSSDFNINDGYQGAVVLKSNMPAQAQNQLAAALTTIYQNTADPTQRLHQFQTAVTRLYSMYWNVVLNFANITYFSQYFIYLHINGDYVLAFGLN</sequence>
<evidence type="ECO:0000313" key="1">
    <source>
        <dbReference type="EMBL" id="JAQ00061.1"/>
    </source>
</evidence>
<gene>
    <name evidence="1" type="ORF">g.4911</name>
</gene>
<dbReference type="AlphaFoldDB" id="A0A146KU98"/>
<protein>
    <submittedName>
        <fullName evidence="1">Uncharacterized protein</fullName>
    </submittedName>
</protein>
<organism evidence="1">
    <name type="scientific">Lygus hesperus</name>
    <name type="common">Western plant bug</name>
    <dbReference type="NCBI Taxonomy" id="30085"/>
    <lineage>
        <taxon>Eukaryota</taxon>
        <taxon>Metazoa</taxon>
        <taxon>Ecdysozoa</taxon>
        <taxon>Arthropoda</taxon>
        <taxon>Hexapoda</taxon>
        <taxon>Insecta</taxon>
        <taxon>Pterygota</taxon>
        <taxon>Neoptera</taxon>
        <taxon>Paraneoptera</taxon>
        <taxon>Hemiptera</taxon>
        <taxon>Heteroptera</taxon>
        <taxon>Panheteroptera</taxon>
        <taxon>Cimicomorpha</taxon>
        <taxon>Miridae</taxon>
        <taxon>Mirini</taxon>
        <taxon>Lygus</taxon>
    </lineage>
</organism>
<feature type="non-terminal residue" evidence="1">
    <location>
        <position position="1"/>
    </location>
</feature>
<accession>A0A146KU98</accession>
<dbReference type="EMBL" id="GDHC01018568">
    <property type="protein sequence ID" value="JAQ00061.1"/>
    <property type="molecule type" value="Transcribed_RNA"/>
</dbReference>
<reference evidence="1" key="1">
    <citation type="journal article" date="2016" name="Gigascience">
        <title>De novo construction of an expanded transcriptome assembly for the western tarnished plant bug, Lygus hesperus.</title>
        <authorList>
            <person name="Tassone E.E."/>
            <person name="Geib S.M."/>
            <person name="Hall B."/>
            <person name="Fabrick J.A."/>
            <person name="Brent C.S."/>
            <person name="Hull J.J."/>
        </authorList>
    </citation>
    <scope>NUCLEOTIDE SEQUENCE</scope>
</reference>
<dbReference type="GO" id="GO:0007017">
    <property type="term" value="P:microtubule-based process"/>
    <property type="evidence" value="ECO:0007669"/>
    <property type="project" value="InterPro"/>
</dbReference>
<dbReference type="InterPro" id="IPR037177">
    <property type="entry name" value="DLC_sf"/>
</dbReference>
<feature type="non-terminal residue" evidence="1">
    <location>
        <position position="108"/>
    </location>
</feature>
<dbReference type="GO" id="GO:0030286">
    <property type="term" value="C:dynein complex"/>
    <property type="evidence" value="ECO:0007669"/>
    <property type="project" value="InterPro"/>
</dbReference>
<dbReference type="SUPFAM" id="SSF54648">
    <property type="entry name" value="DLC"/>
    <property type="match status" value="1"/>
</dbReference>
<proteinExistence type="predicted"/>